<feature type="non-terminal residue" evidence="3">
    <location>
        <position position="1"/>
    </location>
</feature>
<dbReference type="Pfam" id="PF00534">
    <property type="entry name" value="Glycos_transf_1"/>
    <property type="match status" value="1"/>
</dbReference>
<name>X0T1H1_9ZZZZ</name>
<evidence type="ECO:0000313" key="3">
    <source>
        <dbReference type="EMBL" id="GAF87084.1"/>
    </source>
</evidence>
<comment type="caution">
    <text evidence="3">The sequence shown here is derived from an EMBL/GenBank/DDBJ whole genome shotgun (WGS) entry which is preliminary data.</text>
</comment>
<dbReference type="EMBL" id="BARS01019061">
    <property type="protein sequence ID" value="GAF87084.1"/>
    <property type="molecule type" value="Genomic_DNA"/>
</dbReference>
<dbReference type="SUPFAM" id="SSF53756">
    <property type="entry name" value="UDP-Glycosyltransferase/glycogen phosphorylase"/>
    <property type="match status" value="1"/>
</dbReference>
<evidence type="ECO:0000256" key="1">
    <source>
        <dbReference type="ARBA" id="ARBA00022679"/>
    </source>
</evidence>
<keyword evidence="1" id="KW-0808">Transferase</keyword>
<dbReference type="InterPro" id="IPR001296">
    <property type="entry name" value="Glyco_trans_1"/>
</dbReference>
<gene>
    <name evidence="3" type="ORF">S01H1_30928</name>
</gene>
<accession>X0T1H1</accession>
<evidence type="ECO:0000259" key="2">
    <source>
        <dbReference type="Pfam" id="PF00534"/>
    </source>
</evidence>
<dbReference type="CDD" id="cd03801">
    <property type="entry name" value="GT4_PimA-like"/>
    <property type="match status" value="1"/>
</dbReference>
<dbReference type="PANTHER" id="PTHR46401">
    <property type="entry name" value="GLYCOSYLTRANSFERASE WBBK-RELATED"/>
    <property type="match status" value="1"/>
</dbReference>
<dbReference type="AlphaFoldDB" id="X0T1H1"/>
<dbReference type="PANTHER" id="PTHR46401:SF2">
    <property type="entry name" value="GLYCOSYLTRANSFERASE WBBK-RELATED"/>
    <property type="match status" value="1"/>
</dbReference>
<organism evidence="3">
    <name type="scientific">marine sediment metagenome</name>
    <dbReference type="NCBI Taxonomy" id="412755"/>
    <lineage>
        <taxon>unclassified sequences</taxon>
        <taxon>metagenomes</taxon>
        <taxon>ecological metagenomes</taxon>
    </lineage>
</organism>
<feature type="domain" description="Glycosyl transferase family 1" evidence="2">
    <location>
        <begin position="1"/>
        <end position="75"/>
    </location>
</feature>
<protein>
    <recommendedName>
        <fullName evidence="2">Glycosyl transferase family 1 domain-containing protein</fullName>
    </recommendedName>
</protein>
<proteinExistence type="predicted"/>
<dbReference type="GO" id="GO:0016757">
    <property type="term" value="F:glycosyltransferase activity"/>
    <property type="evidence" value="ECO:0007669"/>
    <property type="project" value="InterPro"/>
</dbReference>
<sequence length="119" mass="12876">YALPSHAEGFSLSLLENLACGKPVLITNGCNFPEVARSGAGFCVPAQQGPLEEGLKRLLDMSALDLESMGQKGRELVLQNYTWDIAARKMATVYRCILEGKVIPLDPEPVSKKNTSPIS</sequence>
<dbReference type="Gene3D" id="3.40.50.2000">
    <property type="entry name" value="Glycogen Phosphorylase B"/>
    <property type="match status" value="1"/>
</dbReference>
<reference evidence="3" key="1">
    <citation type="journal article" date="2014" name="Front. Microbiol.">
        <title>High frequency of phylogenetically diverse reductive dehalogenase-homologous genes in deep subseafloor sedimentary metagenomes.</title>
        <authorList>
            <person name="Kawai M."/>
            <person name="Futagami T."/>
            <person name="Toyoda A."/>
            <person name="Takaki Y."/>
            <person name="Nishi S."/>
            <person name="Hori S."/>
            <person name="Arai W."/>
            <person name="Tsubouchi T."/>
            <person name="Morono Y."/>
            <person name="Uchiyama I."/>
            <person name="Ito T."/>
            <person name="Fujiyama A."/>
            <person name="Inagaki F."/>
            <person name="Takami H."/>
        </authorList>
    </citation>
    <scope>NUCLEOTIDE SEQUENCE</scope>
    <source>
        <strain evidence="3">Expedition CK06-06</strain>
    </source>
</reference>